<dbReference type="EMBL" id="JACGWL010000001">
    <property type="protein sequence ID" value="KAK4409872.1"/>
    <property type="molecule type" value="Genomic_DNA"/>
</dbReference>
<dbReference type="InterPro" id="IPR052929">
    <property type="entry name" value="RNase_H-like_EbsB-rel"/>
</dbReference>
<reference evidence="2" key="1">
    <citation type="submission" date="2020-06" db="EMBL/GenBank/DDBJ databases">
        <authorList>
            <person name="Li T."/>
            <person name="Hu X."/>
            <person name="Zhang T."/>
            <person name="Song X."/>
            <person name="Zhang H."/>
            <person name="Dai N."/>
            <person name="Sheng W."/>
            <person name="Hou X."/>
            <person name="Wei L."/>
        </authorList>
    </citation>
    <scope>NUCLEOTIDE SEQUENCE</scope>
    <source>
        <strain evidence="2">K16</strain>
        <tissue evidence="2">Leaf</tissue>
    </source>
</reference>
<name>A0AAE1XE95_9LAMI</name>
<dbReference type="PANTHER" id="PTHR47074:SF48">
    <property type="entry name" value="POLYNUCLEOTIDYL TRANSFERASE, RIBONUCLEASE H-LIKE SUPERFAMILY PROTEIN"/>
    <property type="match status" value="1"/>
</dbReference>
<proteinExistence type="predicted"/>
<accession>A0AAE1XE95</accession>
<comment type="caution">
    <text evidence="2">The sequence shown here is derived from an EMBL/GenBank/DDBJ whole genome shotgun (WGS) entry which is preliminary data.</text>
</comment>
<dbReference type="Gene3D" id="3.30.420.10">
    <property type="entry name" value="Ribonuclease H-like superfamily/Ribonuclease H"/>
    <property type="match status" value="1"/>
</dbReference>
<protein>
    <recommendedName>
        <fullName evidence="1">RNase H type-1 domain-containing protein</fullName>
    </recommendedName>
</protein>
<dbReference type="InterPro" id="IPR002156">
    <property type="entry name" value="RNaseH_domain"/>
</dbReference>
<dbReference type="AlphaFoldDB" id="A0AAE1XE95"/>
<dbReference type="GO" id="GO:0004523">
    <property type="term" value="F:RNA-DNA hybrid ribonuclease activity"/>
    <property type="evidence" value="ECO:0007669"/>
    <property type="project" value="InterPro"/>
</dbReference>
<dbReference type="GO" id="GO:0003676">
    <property type="term" value="F:nucleic acid binding"/>
    <property type="evidence" value="ECO:0007669"/>
    <property type="project" value="InterPro"/>
</dbReference>
<dbReference type="PANTHER" id="PTHR47074">
    <property type="entry name" value="BNAC02G40300D PROTEIN"/>
    <property type="match status" value="1"/>
</dbReference>
<dbReference type="SUPFAM" id="SSF53098">
    <property type="entry name" value="Ribonuclease H-like"/>
    <property type="match status" value="1"/>
</dbReference>
<dbReference type="Proteomes" id="UP001289374">
    <property type="component" value="Unassembled WGS sequence"/>
</dbReference>
<evidence type="ECO:0000259" key="1">
    <source>
        <dbReference type="Pfam" id="PF13456"/>
    </source>
</evidence>
<dbReference type="InterPro" id="IPR036397">
    <property type="entry name" value="RNaseH_sf"/>
</dbReference>
<dbReference type="CDD" id="cd06222">
    <property type="entry name" value="RNase_H_like"/>
    <property type="match status" value="1"/>
</dbReference>
<feature type="domain" description="RNase H type-1" evidence="1">
    <location>
        <begin position="83"/>
        <end position="205"/>
    </location>
</feature>
<organism evidence="2 3">
    <name type="scientific">Sesamum angolense</name>
    <dbReference type="NCBI Taxonomy" id="2727404"/>
    <lineage>
        <taxon>Eukaryota</taxon>
        <taxon>Viridiplantae</taxon>
        <taxon>Streptophyta</taxon>
        <taxon>Embryophyta</taxon>
        <taxon>Tracheophyta</taxon>
        <taxon>Spermatophyta</taxon>
        <taxon>Magnoliopsida</taxon>
        <taxon>eudicotyledons</taxon>
        <taxon>Gunneridae</taxon>
        <taxon>Pentapetalae</taxon>
        <taxon>asterids</taxon>
        <taxon>lamiids</taxon>
        <taxon>Lamiales</taxon>
        <taxon>Pedaliaceae</taxon>
        <taxon>Sesamum</taxon>
    </lineage>
</organism>
<gene>
    <name evidence="2" type="ORF">Sango_0060200</name>
</gene>
<dbReference type="InterPro" id="IPR044730">
    <property type="entry name" value="RNase_H-like_dom_plant"/>
</dbReference>
<sequence>MFAVTSQLEKQEIKYFLCICWALWWCRNNKLAEGNCLVPDQVICFVVRYLESFRSQFSNTSIPLPRARSLSWQGPPPNYVKLNFDGAILNHGTDTGLGIVARDACGTCVGWAAIRVPRRSSGELAEALAAREAVQLALCRGWQYVIVEGHCSSLISKLLSPSRELSPTGPITVDILKLVSNFRSCSFQLISRTCNSVAHRLAKSALGFAEGISDIPISVASFVALDAIVS</sequence>
<evidence type="ECO:0000313" key="3">
    <source>
        <dbReference type="Proteomes" id="UP001289374"/>
    </source>
</evidence>
<reference evidence="2" key="2">
    <citation type="journal article" date="2024" name="Plant">
        <title>Genomic evolution and insights into agronomic trait innovations of Sesamum species.</title>
        <authorList>
            <person name="Miao H."/>
            <person name="Wang L."/>
            <person name="Qu L."/>
            <person name="Liu H."/>
            <person name="Sun Y."/>
            <person name="Le M."/>
            <person name="Wang Q."/>
            <person name="Wei S."/>
            <person name="Zheng Y."/>
            <person name="Lin W."/>
            <person name="Duan Y."/>
            <person name="Cao H."/>
            <person name="Xiong S."/>
            <person name="Wang X."/>
            <person name="Wei L."/>
            <person name="Li C."/>
            <person name="Ma Q."/>
            <person name="Ju M."/>
            <person name="Zhao R."/>
            <person name="Li G."/>
            <person name="Mu C."/>
            <person name="Tian Q."/>
            <person name="Mei H."/>
            <person name="Zhang T."/>
            <person name="Gao T."/>
            <person name="Zhang H."/>
        </authorList>
    </citation>
    <scope>NUCLEOTIDE SEQUENCE</scope>
    <source>
        <strain evidence="2">K16</strain>
    </source>
</reference>
<dbReference type="Pfam" id="PF13456">
    <property type="entry name" value="RVT_3"/>
    <property type="match status" value="1"/>
</dbReference>
<dbReference type="InterPro" id="IPR012337">
    <property type="entry name" value="RNaseH-like_sf"/>
</dbReference>
<keyword evidence="3" id="KW-1185">Reference proteome</keyword>
<evidence type="ECO:0000313" key="2">
    <source>
        <dbReference type="EMBL" id="KAK4409872.1"/>
    </source>
</evidence>